<keyword evidence="2" id="KW-0732">Signal</keyword>
<accession>A0A837ID84</accession>
<protein>
    <recommendedName>
        <fullName evidence="3">Glycine-rich domain-containing protein</fullName>
    </recommendedName>
</protein>
<feature type="domain" description="Glycine-rich" evidence="3">
    <location>
        <begin position="164"/>
        <end position="338"/>
    </location>
</feature>
<gene>
    <name evidence="4" type="ORF">UW25_C0004G0169</name>
</gene>
<organism evidence="4 5">
    <name type="scientific">Candidatus Nomurabacteria bacterium GW2011_GWB1_44_12</name>
    <dbReference type="NCBI Taxonomy" id="1618748"/>
    <lineage>
        <taxon>Bacteria</taxon>
        <taxon>Candidatus Nomuraibacteriota</taxon>
    </lineage>
</organism>
<feature type="compositionally biased region" description="Polar residues" evidence="1">
    <location>
        <begin position="37"/>
        <end position="55"/>
    </location>
</feature>
<reference evidence="4 5" key="1">
    <citation type="journal article" date="2015" name="Nature">
        <title>rRNA introns, odd ribosomes, and small enigmatic genomes across a large radiation of phyla.</title>
        <authorList>
            <person name="Brown C.T."/>
            <person name="Hug L.A."/>
            <person name="Thomas B.C."/>
            <person name="Sharon I."/>
            <person name="Castelle C.J."/>
            <person name="Singh A."/>
            <person name="Wilkins M.J."/>
            <person name="Williams K.H."/>
            <person name="Banfield J.F."/>
        </authorList>
    </citation>
    <scope>NUCLEOTIDE SEQUENCE [LARGE SCALE GENOMIC DNA]</scope>
</reference>
<feature type="chain" id="PRO_5032472848" description="Glycine-rich domain-containing protein" evidence="2">
    <location>
        <begin position="29"/>
        <end position="344"/>
    </location>
</feature>
<evidence type="ECO:0000313" key="5">
    <source>
        <dbReference type="Proteomes" id="UP000033815"/>
    </source>
</evidence>
<proteinExistence type="predicted"/>
<evidence type="ECO:0000256" key="2">
    <source>
        <dbReference type="SAM" id="SignalP"/>
    </source>
</evidence>
<sequence>MKNIFQSVKIIVLAVVLSLGLSYALAWTAPTATPPTGNVSAPINTSDTEQTKNGPLNVVNSVNSTYPNIGTFAFNGTSGVPHFSITDNSPGHVIVQQFRAKDGAGTSQYFNQALNVSSKTFTMSGPGADTVVANSIGTNSILFGDGTKQATASAPHGKFYGPGSWKAPDGVTAVFVTAVGGGGGGGGSTTWNGACSGYGGGGGGAGAFAFKRLVTVTPGTTYTVVSGTVGAGGPAGTTNALGGTGGSSGISGVFTVAGGAGGNGPWSSGSCPGIGGAGGAGDTANIFMGGTVAGPGGSPSNGSTTASGGSNGYTAPYGSGGKGTAPGTAAAGTAGDAGFVLVEW</sequence>
<dbReference type="Proteomes" id="UP000033815">
    <property type="component" value="Unassembled WGS sequence"/>
</dbReference>
<dbReference type="AlphaFoldDB" id="A0A837ID84"/>
<dbReference type="InterPro" id="IPR049304">
    <property type="entry name" value="Gly_rich_dom"/>
</dbReference>
<name>A0A837ID84_9BACT</name>
<feature type="signal peptide" evidence="2">
    <location>
        <begin position="1"/>
        <end position="28"/>
    </location>
</feature>
<evidence type="ECO:0000313" key="4">
    <source>
        <dbReference type="EMBL" id="KKT36841.1"/>
    </source>
</evidence>
<feature type="region of interest" description="Disordered" evidence="1">
    <location>
        <begin position="35"/>
        <end position="55"/>
    </location>
</feature>
<comment type="caution">
    <text evidence="4">The sequence shown here is derived from an EMBL/GenBank/DDBJ whole genome shotgun (WGS) entry which is preliminary data.</text>
</comment>
<evidence type="ECO:0000259" key="3">
    <source>
        <dbReference type="Pfam" id="PF21722"/>
    </source>
</evidence>
<evidence type="ECO:0000256" key="1">
    <source>
        <dbReference type="SAM" id="MobiDB-lite"/>
    </source>
</evidence>
<dbReference type="Pfam" id="PF21722">
    <property type="entry name" value="Gly_rich_2"/>
    <property type="match status" value="1"/>
</dbReference>
<dbReference type="EMBL" id="LCHP01000004">
    <property type="protein sequence ID" value="KKT36841.1"/>
    <property type="molecule type" value="Genomic_DNA"/>
</dbReference>